<dbReference type="InterPro" id="IPR009339">
    <property type="entry name" value="DUF998"/>
</dbReference>
<keyword evidence="1" id="KW-1133">Transmembrane helix</keyword>
<gene>
    <name evidence="2" type="ORF">K8N75_05395</name>
</gene>
<proteinExistence type="predicted"/>
<dbReference type="Proteomes" id="UP000825933">
    <property type="component" value="Unassembled WGS sequence"/>
</dbReference>
<keyword evidence="3" id="KW-1185">Reference proteome</keyword>
<evidence type="ECO:0000313" key="2">
    <source>
        <dbReference type="EMBL" id="MBZ2165473.1"/>
    </source>
</evidence>
<comment type="caution">
    <text evidence="2">The sequence shown here is derived from an EMBL/GenBank/DDBJ whole genome shotgun (WGS) entry which is preliminary data.</text>
</comment>
<feature type="transmembrane region" description="Helical" evidence="1">
    <location>
        <begin position="198"/>
        <end position="219"/>
    </location>
</feature>
<evidence type="ECO:0000256" key="1">
    <source>
        <dbReference type="SAM" id="Phobius"/>
    </source>
</evidence>
<sequence length="254" mass="28774">MHGTNNKLLHKSNIEFTEATVWFEVDLCLINVKQNGDLMNKNDMITKRQDRLKFYAFCGIIAPIFFWFMVIVESLLRPGYSQYYNYVSDLGVGHLAILQNINFFVFGILTIGLAIGLRKGLPSPQGRALKWTIWFVIIFALGVFFAGVFPESFLSANPHNIVSSTAFVAVIAAQLLIWQGLKNKDSTIWGRYRTYSLISGLLSLILVILLKVAILYGIYPGLSQRAFLLVSWIWIGVTGLKLYIISQNQRPIMN</sequence>
<keyword evidence="1" id="KW-0472">Membrane</keyword>
<organism evidence="2 3">
    <name type="scientific">Methanobacterium spitsbergense</name>
    <dbReference type="NCBI Taxonomy" id="2874285"/>
    <lineage>
        <taxon>Archaea</taxon>
        <taxon>Methanobacteriati</taxon>
        <taxon>Methanobacteriota</taxon>
        <taxon>Methanomada group</taxon>
        <taxon>Methanobacteria</taxon>
        <taxon>Methanobacteriales</taxon>
        <taxon>Methanobacteriaceae</taxon>
        <taxon>Methanobacterium</taxon>
    </lineage>
</organism>
<feature type="transmembrane region" description="Helical" evidence="1">
    <location>
        <begin position="225"/>
        <end position="244"/>
    </location>
</feature>
<feature type="transmembrane region" description="Helical" evidence="1">
    <location>
        <begin position="54"/>
        <end position="76"/>
    </location>
</feature>
<keyword evidence="1" id="KW-0812">Transmembrane</keyword>
<dbReference type="Pfam" id="PF06197">
    <property type="entry name" value="DUF998"/>
    <property type="match status" value="1"/>
</dbReference>
<feature type="transmembrane region" description="Helical" evidence="1">
    <location>
        <begin position="129"/>
        <end position="149"/>
    </location>
</feature>
<feature type="transmembrane region" description="Helical" evidence="1">
    <location>
        <begin position="96"/>
        <end position="117"/>
    </location>
</feature>
<protein>
    <submittedName>
        <fullName evidence="2">DUF998 domain-containing protein</fullName>
    </submittedName>
</protein>
<accession>A0A8T5UXC1</accession>
<dbReference type="AlphaFoldDB" id="A0A8T5UXC1"/>
<dbReference type="RefSeq" id="WP_223791100.1">
    <property type="nucleotide sequence ID" value="NZ_JAIOUQ010000005.1"/>
</dbReference>
<dbReference type="EMBL" id="JAIOUQ010000005">
    <property type="protein sequence ID" value="MBZ2165473.1"/>
    <property type="molecule type" value="Genomic_DNA"/>
</dbReference>
<feature type="transmembrane region" description="Helical" evidence="1">
    <location>
        <begin position="161"/>
        <end position="178"/>
    </location>
</feature>
<reference evidence="3" key="1">
    <citation type="journal article" date="2022" name="Microbiol. Resour. Announc.">
        <title>Draft Genome Sequence of a Methanogenic Archaeon from West Spitsbergen Permafrost.</title>
        <authorList>
            <person name="Trubitsyn V."/>
            <person name="Rivkina E."/>
            <person name="Shcherbakova V."/>
        </authorList>
    </citation>
    <scope>NUCLEOTIDE SEQUENCE [LARGE SCALE GENOMIC DNA]</scope>
    <source>
        <strain evidence="3">VT</strain>
    </source>
</reference>
<evidence type="ECO:0000313" key="3">
    <source>
        <dbReference type="Proteomes" id="UP000825933"/>
    </source>
</evidence>
<name>A0A8T5UXC1_9EURY</name>